<name>A0A8E0QU54_9EURO</name>
<dbReference type="Proteomes" id="UP000036893">
    <property type="component" value="Unassembled WGS sequence"/>
</dbReference>
<reference evidence="1" key="2">
    <citation type="submission" date="2021-01" db="EMBL/GenBank/DDBJ databases">
        <title>Pan-genome distribution and transcriptional activeness of fungal secondary metabolism genes in Aspergillus section Fumigati.</title>
        <authorList>
            <person name="Takahashi H."/>
            <person name="Umemura M."/>
            <person name="Ninomiya A."/>
            <person name="Kusuya Y."/>
            <person name="Urayama S."/>
            <person name="Shimizu M."/>
            <person name="Watanabe A."/>
            <person name="Kamei K."/>
            <person name="Yaguchi T."/>
            <person name="Hagiwara D."/>
        </authorList>
    </citation>
    <scope>NUCLEOTIDE SEQUENCE</scope>
    <source>
        <strain evidence="1">IFM 46973</strain>
    </source>
</reference>
<comment type="caution">
    <text evidence="1">The sequence shown here is derived from an EMBL/GenBank/DDBJ whole genome shotgun (WGS) entry which is preliminary data.</text>
</comment>
<dbReference type="AlphaFoldDB" id="A0A8E0QU54"/>
<dbReference type="RefSeq" id="XP_043148214.1">
    <property type="nucleotide sequence ID" value="XM_043292279.1"/>
</dbReference>
<evidence type="ECO:0000313" key="2">
    <source>
        <dbReference type="Proteomes" id="UP000036893"/>
    </source>
</evidence>
<dbReference type="EMBL" id="BBXM02000005">
    <property type="protein sequence ID" value="GIC90948.1"/>
    <property type="molecule type" value="Genomic_DNA"/>
</dbReference>
<evidence type="ECO:0000313" key="1">
    <source>
        <dbReference type="EMBL" id="GIC90948.1"/>
    </source>
</evidence>
<organism evidence="1 2">
    <name type="scientific">Aspergillus udagawae</name>
    <dbReference type="NCBI Taxonomy" id="91492"/>
    <lineage>
        <taxon>Eukaryota</taxon>
        <taxon>Fungi</taxon>
        <taxon>Dikarya</taxon>
        <taxon>Ascomycota</taxon>
        <taxon>Pezizomycotina</taxon>
        <taxon>Eurotiomycetes</taxon>
        <taxon>Eurotiomycetidae</taxon>
        <taxon>Eurotiales</taxon>
        <taxon>Aspergillaceae</taxon>
        <taxon>Aspergillus</taxon>
        <taxon>Aspergillus subgen. Fumigati</taxon>
    </lineage>
</organism>
<reference evidence="1" key="1">
    <citation type="journal article" date="2015" name="Genome Announc.">
        <title>Draft Genome Sequence of the Pathogenic Filamentous Fungus Aspergillus udagawae Strain IFM 46973T.</title>
        <authorList>
            <person name="Kusuya Y."/>
            <person name="Takahashi-Nakaguchi A."/>
            <person name="Takahashi H."/>
            <person name="Yaguchi T."/>
        </authorList>
    </citation>
    <scope>NUCLEOTIDE SEQUENCE</scope>
    <source>
        <strain evidence="1">IFM 46973</strain>
    </source>
</reference>
<gene>
    <name evidence="1" type="ORF">Aud_007386</name>
</gene>
<accession>A0A8E0QU54</accession>
<sequence>MGLTTAAIIVIVIVACLAAVSLGAALTRQLYPAEAYERRFQPSHTQEMYMRSVRMRNLGIFRRESLHSSVGMGKDVESRYTLEEASSRG</sequence>
<protein>
    <submittedName>
        <fullName evidence="1">Uncharacterized protein</fullName>
    </submittedName>
</protein>
<dbReference type="GeneID" id="66994863"/>
<proteinExistence type="predicted"/>